<dbReference type="AlphaFoldDB" id="A0AAD8L0J3"/>
<name>A0AAD8L0J3_TARER</name>
<keyword evidence="5" id="KW-1185">Reference proteome</keyword>
<comment type="caution">
    <text evidence="4">The sequence shown here is derived from an EMBL/GenBank/DDBJ whole genome shotgun (WGS) entry which is preliminary data.</text>
</comment>
<reference evidence="4" key="1">
    <citation type="journal article" date="2023" name="bioRxiv">
        <title>Improved chromosome-level genome assembly for marigold (Tagetes erecta).</title>
        <authorList>
            <person name="Jiang F."/>
            <person name="Yuan L."/>
            <person name="Wang S."/>
            <person name="Wang H."/>
            <person name="Xu D."/>
            <person name="Wang A."/>
            <person name="Fan W."/>
        </authorList>
    </citation>
    <scope>NUCLEOTIDE SEQUENCE</scope>
    <source>
        <strain evidence="4">WSJ</strain>
        <tissue evidence="4">Leaf</tissue>
    </source>
</reference>
<feature type="compositionally biased region" description="Basic and acidic residues" evidence="1">
    <location>
        <begin position="26"/>
        <end position="44"/>
    </location>
</feature>
<dbReference type="Proteomes" id="UP001229421">
    <property type="component" value="Unassembled WGS sequence"/>
</dbReference>
<feature type="signal peptide" evidence="2">
    <location>
        <begin position="1"/>
        <end position="23"/>
    </location>
</feature>
<evidence type="ECO:0000256" key="1">
    <source>
        <dbReference type="SAM" id="MobiDB-lite"/>
    </source>
</evidence>
<evidence type="ECO:0000313" key="4">
    <source>
        <dbReference type="EMBL" id="KAK1432313.1"/>
    </source>
</evidence>
<evidence type="ECO:0000313" key="3">
    <source>
        <dbReference type="EMBL" id="KAK1418087.1"/>
    </source>
</evidence>
<feature type="region of interest" description="Disordered" evidence="1">
    <location>
        <begin position="23"/>
        <end position="44"/>
    </location>
</feature>
<dbReference type="EMBL" id="JAUHHV010000002">
    <property type="protein sequence ID" value="KAK1432313.1"/>
    <property type="molecule type" value="Genomic_DNA"/>
</dbReference>
<proteinExistence type="predicted"/>
<gene>
    <name evidence="4" type="ORF">QVD17_09208</name>
    <name evidence="3" type="ORF">QVD17_27226</name>
</gene>
<keyword evidence="2" id="KW-0732">Signal</keyword>
<evidence type="ECO:0000313" key="5">
    <source>
        <dbReference type="Proteomes" id="UP001229421"/>
    </source>
</evidence>
<feature type="chain" id="PRO_5042442279" description="Secreted protein" evidence="2">
    <location>
        <begin position="24"/>
        <end position="72"/>
    </location>
</feature>
<protein>
    <recommendedName>
        <fullName evidence="6">Secreted protein</fullName>
    </recommendedName>
</protein>
<accession>A0AAD8L0J3</accession>
<dbReference type="EMBL" id="JAUHHV010000007">
    <property type="protein sequence ID" value="KAK1418087.1"/>
    <property type="molecule type" value="Genomic_DNA"/>
</dbReference>
<organism evidence="4 5">
    <name type="scientific">Tagetes erecta</name>
    <name type="common">African marigold</name>
    <dbReference type="NCBI Taxonomy" id="13708"/>
    <lineage>
        <taxon>Eukaryota</taxon>
        <taxon>Viridiplantae</taxon>
        <taxon>Streptophyta</taxon>
        <taxon>Embryophyta</taxon>
        <taxon>Tracheophyta</taxon>
        <taxon>Spermatophyta</taxon>
        <taxon>Magnoliopsida</taxon>
        <taxon>eudicotyledons</taxon>
        <taxon>Gunneridae</taxon>
        <taxon>Pentapetalae</taxon>
        <taxon>asterids</taxon>
        <taxon>campanulids</taxon>
        <taxon>Asterales</taxon>
        <taxon>Asteraceae</taxon>
        <taxon>Asteroideae</taxon>
        <taxon>Heliantheae alliance</taxon>
        <taxon>Tageteae</taxon>
        <taxon>Tagetes</taxon>
    </lineage>
</organism>
<evidence type="ECO:0008006" key="6">
    <source>
        <dbReference type="Google" id="ProtNLM"/>
    </source>
</evidence>
<sequence>MLSLRLVQFHALVHLLVVTEVEKEESDAKRSKSNEKSTEPSKDYIHVKPEGVKLLTAIVLQKESDERKSVRG</sequence>
<evidence type="ECO:0000256" key="2">
    <source>
        <dbReference type="SAM" id="SignalP"/>
    </source>
</evidence>